<organism evidence="4">
    <name type="scientific">marine metagenome</name>
    <dbReference type="NCBI Taxonomy" id="408172"/>
    <lineage>
        <taxon>unclassified sequences</taxon>
        <taxon>metagenomes</taxon>
        <taxon>ecological metagenomes</taxon>
    </lineage>
</organism>
<keyword evidence="1" id="KW-0560">Oxidoreductase</keyword>
<dbReference type="Gene3D" id="3.30.360.10">
    <property type="entry name" value="Dihydrodipicolinate Reductase, domain 2"/>
    <property type="match status" value="1"/>
</dbReference>
<dbReference type="InterPro" id="IPR036291">
    <property type="entry name" value="NAD(P)-bd_dom_sf"/>
</dbReference>
<proteinExistence type="predicted"/>
<name>A0A382A4P1_9ZZZZ</name>
<evidence type="ECO:0000313" key="4">
    <source>
        <dbReference type="EMBL" id="SVA96112.1"/>
    </source>
</evidence>
<evidence type="ECO:0008006" key="5">
    <source>
        <dbReference type="Google" id="ProtNLM"/>
    </source>
</evidence>
<dbReference type="SUPFAM" id="SSF51735">
    <property type="entry name" value="NAD(P)-binding Rossmann-fold domains"/>
    <property type="match status" value="1"/>
</dbReference>
<dbReference type="Pfam" id="PF16653">
    <property type="entry name" value="Sacchrp_dh_C"/>
    <property type="match status" value="1"/>
</dbReference>
<protein>
    <recommendedName>
        <fullName evidence="5">Saccharopine dehydrogenase NADP binding domain-containing protein</fullName>
    </recommendedName>
</protein>
<dbReference type="InterPro" id="IPR032095">
    <property type="entry name" value="Sacchrp_dh-like_C"/>
</dbReference>
<dbReference type="PANTHER" id="PTHR11133">
    <property type="entry name" value="SACCHAROPINE DEHYDROGENASE"/>
    <property type="match status" value="1"/>
</dbReference>
<dbReference type="SUPFAM" id="SSF55347">
    <property type="entry name" value="Glyceraldehyde-3-phosphate dehydrogenase-like, C-terminal domain"/>
    <property type="match status" value="1"/>
</dbReference>
<dbReference type="Gene3D" id="1.10.1870.10">
    <property type="entry name" value="Domain 3, Saccharopine reductase"/>
    <property type="match status" value="1"/>
</dbReference>
<dbReference type="InterPro" id="IPR051168">
    <property type="entry name" value="AASS"/>
</dbReference>
<dbReference type="PANTHER" id="PTHR11133:SF23">
    <property type="entry name" value="SACCHAROPINE DEHYDROGENASE [NAD(+), L-LYSINE-FORMING]"/>
    <property type="match status" value="1"/>
</dbReference>
<dbReference type="GO" id="GO:0005737">
    <property type="term" value="C:cytoplasm"/>
    <property type="evidence" value="ECO:0007669"/>
    <property type="project" value="TreeGrafter"/>
</dbReference>
<evidence type="ECO:0000256" key="1">
    <source>
        <dbReference type="ARBA" id="ARBA00023002"/>
    </source>
</evidence>
<dbReference type="Gene3D" id="3.40.50.720">
    <property type="entry name" value="NAD(P)-binding Rossmann-like Domain"/>
    <property type="match status" value="1"/>
</dbReference>
<feature type="domain" description="Saccharopine dehydrogenase NADP binding" evidence="2">
    <location>
        <begin position="4"/>
        <end position="122"/>
    </location>
</feature>
<dbReference type="InterPro" id="IPR005097">
    <property type="entry name" value="Sacchrp_dh_NADP-bd"/>
</dbReference>
<gene>
    <name evidence="4" type="ORF">METZ01_LOCUS148966</name>
</gene>
<accession>A0A382A4P1</accession>
<dbReference type="GO" id="GO:0019878">
    <property type="term" value="P:lysine biosynthetic process via aminoadipic acid"/>
    <property type="evidence" value="ECO:0007669"/>
    <property type="project" value="TreeGrafter"/>
</dbReference>
<dbReference type="Pfam" id="PF03435">
    <property type="entry name" value="Sacchrp_dh_NADP"/>
    <property type="match status" value="1"/>
</dbReference>
<evidence type="ECO:0000259" key="2">
    <source>
        <dbReference type="Pfam" id="PF03435"/>
    </source>
</evidence>
<sequence length="397" mass="45382">MRNILIIGAGKSTPYIVKYLMHKSSKENLFLTIGDIDINNAKKLATGYTNIRAIKFDILNKTNSSEQIFQSDIVISMLPARFHPLVASECLKHKKSLLTASYISDQMNELDDEVKRLGIIFMNEIGVDPGIDHMSAMKIIDKIKDEGNELVMFKSYTGGLIAPESDNNLWNYKFTWNPRNVVLAGQGGDAIFIERDKQKQIPYSKLFKNTELLEIDGYGNFEAYPNRDSLKYRSIYKLDNISTILRGTIRRPGFSNAWNVFVSLGMTDDSYSIQNSHMMSYSNYVDYFLSSNSIKSIESRIKNKLGINETNVIWHKLLELDIFSSTKKIPLKNATPAQILEYILLQNWQLEKNDKDMIVMYHKLGYKKNKKIHQIDSTMVSIGEDETYTAMAKTVGL</sequence>
<feature type="domain" description="Saccharopine dehydrogenase-like C-terminal" evidence="3">
    <location>
        <begin position="126"/>
        <end position="397"/>
    </location>
</feature>
<dbReference type="AlphaFoldDB" id="A0A382A4P1"/>
<dbReference type="GO" id="GO:0004753">
    <property type="term" value="F:saccharopine dehydrogenase activity"/>
    <property type="evidence" value="ECO:0007669"/>
    <property type="project" value="TreeGrafter"/>
</dbReference>
<feature type="non-terminal residue" evidence="4">
    <location>
        <position position="397"/>
    </location>
</feature>
<evidence type="ECO:0000259" key="3">
    <source>
        <dbReference type="Pfam" id="PF16653"/>
    </source>
</evidence>
<reference evidence="4" key="1">
    <citation type="submission" date="2018-05" db="EMBL/GenBank/DDBJ databases">
        <authorList>
            <person name="Lanie J.A."/>
            <person name="Ng W.-L."/>
            <person name="Kazmierczak K.M."/>
            <person name="Andrzejewski T.M."/>
            <person name="Davidsen T.M."/>
            <person name="Wayne K.J."/>
            <person name="Tettelin H."/>
            <person name="Glass J.I."/>
            <person name="Rusch D."/>
            <person name="Podicherti R."/>
            <person name="Tsui H.-C.T."/>
            <person name="Winkler M.E."/>
        </authorList>
    </citation>
    <scope>NUCLEOTIDE SEQUENCE</scope>
</reference>
<dbReference type="EMBL" id="UINC01023772">
    <property type="protein sequence ID" value="SVA96112.1"/>
    <property type="molecule type" value="Genomic_DNA"/>
</dbReference>